<dbReference type="Pfam" id="PF03177">
    <property type="entry name" value="Nucleoporin_C"/>
    <property type="match status" value="2"/>
</dbReference>
<dbReference type="InterPro" id="IPR014908">
    <property type="entry name" value="Nucleoporin_Nup133/Nup155_N"/>
</dbReference>
<dbReference type="GO" id="GO:0006405">
    <property type="term" value="P:RNA export from nucleus"/>
    <property type="evidence" value="ECO:0007669"/>
    <property type="project" value="TreeGrafter"/>
</dbReference>
<dbReference type="GO" id="GO:0017056">
    <property type="term" value="F:structural constituent of nuclear pore"/>
    <property type="evidence" value="ECO:0007669"/>
    <property type="project" value="InterPro"/>
</dbReference>
<proteinExistence type="inferred from homology"/>
<dbReference type="Proteomes" id="UP000789595">
    <property type="component" value="Unassembled WGS sequence"/>
</dbReference>
<dbReference type="InterPro" id="IPR004870">
    <property type="entry name" value="Nucleoporin_Nup155"/>
</dbReference>
<dbReference type="GO" id="GO:0006606">
    <property type="term" value="P:protein import into nucleus"/>
    <property type="evidence" value="ECO:0007669"/>
    <property type="project" value="TreeGrafter"/>
</dbReference>
<protein>
    <recommendedName>
        <fullName evidence="10">Nucleoporin Nup133/Nup155-like N-terminal domain-containing protein</fullName>
    </recommendedName>
</protein>
<evidence type="ECO:0000313" key="9">
    <source>
        <dbReference type="Proteomes" id="UP000789595"/>
    </source>
</evidence>
<dbReference type="InterPro" id="IPR007187">
    <property type="entry name" value="Nucleoporin_Nup133/Nup155_C"/>
</dbReference>
<feature type="domain" description="Nucleoporin Nup133/Nup155-like C-terminal" evidence="6">
    <location>
        <begin position="890"/>
        <end position="1222"/>
    </location>
</feature>
<dbReference type="Pfam" id="PF08801">
    <property type="entry name" value="Nucleoporin_N"/>
    <property type="match status" value="2"/>
</dbReference>
<keyword evidence="3" id="KW-0813">Transport</keyword>
<evidence type="ECO:0000256" key="1">
    <source>
        <dbReference type="ARBA" id="ARBA00004123"/>
    </source>
</evidence>
<dbReference type="GO" id="GO:0000972">
    <property type="term" value="P:transcription-dependent tethering of RNA polymerase II gene DNA at nuclear periphery"/>
    <property type="evidence" value="ECO:0007669"/>
    <property type="project" value="TreeGrafter"/>
</dbReference>
<dbReference type="Gene3D" id="1.20.58.1780">
    <property type="match status" value="1"/>
</dbReference>
<evidence type="ECO:0000259" key="7">
    <source>
        <dbReference type="Pfam" id="PF08801"/>
    </source>
</evidence>
<evidence type="ECO:0008006" key="10">
    <source>
        <dbReference type="Google" id="ProtNLM"/>
    </source>
</evidence>
<feature type="compositionally biased region" description="Low complexity" evidence="5">
    <location>
        <begin position="553"/>
        <end position="568"/>
    </location>
</feature>
<keyword evidence="4" id="KW-0539">Nucleus</keyword>
<feature type="region of interest" description="Disordered" evidence="5">
    <location>
        <begin position="251"/>
        <end position="272"/>
    </location>
</feature>
<dbReference type="Gene3D" id="1.25.40.440">
    <property type="entry name" value="Nucleoporin, helical domain, central subdomain"/>
    <property type="match status" value="1"/>
</dbReference>
<dbReference type="InterPro" id="IPR042538">
    <property type="entry name" value="Nucleoporin_Nup155_C_3"/>
</dbReference>
<evidence type="ECO:0000313" key="8">
    <source>
        <dbReference type="EMBL" id="CAH0376854.1"/>
    </source>
</evidence>
<dbReference type="Gene3D" id="1.20.120.1880">
    <property type="entry name" value="Nucleoporin, helical C-terminal domain"/>
    <property type="match status" value="1"/>
</dbReference>
<feature type="domain" description="Nucleoporin Nup133/Nup155-like C-terminal" evidence="6">
    <location>
        <begin position="1319"/>
        <end position="1511"/>
    </location>
</feature>
<dbReference type="GO" id="GO:0044611">
    <property type="term" value="C:nuclear pore inner ring"/>
    <property type="evidence" value="ECO:0007669"/>
    <property type="project" value="TreeGrafter"/>
</dbReference>
<comment type="subcellular location">
    <subcellularLocation>
        <location evidence="1">Nucleus</location>
    </subcellularLocation>
</comment>
<dbReference type="OrthoDB" id="338970at2759"/>
<accession>A0A8J2SQZ5</accession>
<keyword evidence="9" id="KW-1185">Reference proteome</keyword>
<dbReference type="PANTHER" id="PTHR10350:SF6">
    <property type="entry name" value="NUCLEAR PORE COMPLEX PROTEIN NUP155"/>
    <property type="match status" value="1"/>
</dbReference>
<feature type="compositionally biased region" description="Pro residues" evidence="5">
    <location>
        <begin position="840"/>
        <end position="852"/>
    </location>
</feature>
<dbReference type="PANTHER" id="PTHR10350">
    <property type="entry name" value="NUCLEAR PORE COMPLEX PROTEIN NUP155"/>
    <property type="match status" value="1"/>
</dbReference>
<feature type="region of interest" description="Disordered" evidence="5">
    <location>
        <begin position="677"/>
        <end position="702"/>
    </location>
</feature>
<comment type="caution">
    <text evidence="8">The sequence shown here is derived from an EMBL/GenBank/DDBJ whole genome shotgun (WGS) entry which is preliminary data.</text>
</comment>
<dbReference type="InterPro" id="IPR011047">
    <property type="entry name" value="Quinoprotein_ADH-like_sf"/>
</dbReference>
<gene>
    <name evidence="8" type="ORF">PECAL_5P14470</name>
</gene>
<feature type="region of interest" description="Disordered" evidence="5">
    <location>
        <begin position="526"/>
        <end position="575"/>
    </location>
</feature>
<comment type="similarity">
    <text evidence="2">Belongs to the non-repetitive/WGA-negative nucleoporin family.</text>
</comment>
<evidence type="ECO:0000256" key="5">
    <source>
        <dbReference type="SAM" id="MobiDB-lite"/>
    </source>
</evidence>
<evidence type="ECO:0000256" key="3">
    <source>
        <dbReference type="ARBA" id="ARBA00022448"/>
    </source>
</evidence>
<dbReference type="GO" id="GO:0036228">
    <property type="term" value="P:protein localization to nuclear inner membrane"/>
    <property type="evidence" value="ECO:0007669"/>
    <property type="project" value="TreeGrafter"/>
</dbReference>
<reference evidence="8" key="1">
    <citation type="submission" date="2021-11" db="EMBL/GenBank/DDBJ databases">
        <authorList>
            <consortium name="Genoscope - CEA"/>
            <person name="William W."/>
        </authorList>
    </citation>
    <scope>NUCLEOTIDE SEQUENCE</scope>
</reference>
<organism evidence="8 9">
    <name type="scientific">Pelagomonas calceolata</name>
    <dbReference type="NCBI Taxonomy" id="35677"/>
    <lineage>
        <taxon>Eukaryota</taxon>
        <taxon>Sar</taxon>
        <taxon>Stramenopiles</taxon>
        <taxon>Ochrophyta</taxon>
        <taxon>Pelagophyceae</taxon>
        <taxon>Pelagomonadales</taxon>
        <taxon>Pelagomonadaceae</taxon>
        <taxon>Pelagomonas</taxon>
    </lineage>
</organism>
<dbReference type="SUPFAM" id="SSF50998">
    <property type="entry name" value="Quinoprotein alcohol dehydrogenase-like"/>
    <property type="match status" value="1"/>
</dbReference>
<feature type="compositionally biased region" description="Low complexity" evidence="5">
    <location>
        <begin position="853"/>
        <end position="867"/>
    </location>
</feature>
<evidence type="ECO:0000256" key="4">
    <source>
        <dbReference type="ARBA" id="ARBA00023242"/>
    </source>
</evidence>
<evidence type="ECO:0000259" key="6">
    <source>
        <dbReference type="Pfam" id="PF03177"/>
    </source>
</evidence>
<dbReference type="EMBL" id="CAKKNE010000005">
    <property type="protein sequence ID" value="CAH0376854.1"/>
    <property type="molecule type" value="Genomic_DNA"/>
</dbReference>
<feature type="domain" description="Nucleoporin Nup133/Nup155-like N-terminal" evidence="7">
    <location>
        <begin position="103"/>
        <end position="238"/>
    </location>
</feature>
<name>A0A8J2SQZ5_9STRA</name>
<dbReference type="InterPro" id="IPR042537">
    <property type="entry name" value="Nucleoporin_Nup155_C_2"/>
</dbReference>
<sequence>MALVIANNANTTNDDDDFETLQRVEAALCEKLRRDENSGSDLGDQLSRNWTWRSSSSTTTTSSTKGAHEYFAEDPGSQSLVARGFARWPEFVTRESRRLAAAGTSQAAGLLPEIECAWAALGKTLVVWDYRRGDDVSVYEGLSDRVTCVCLAPPKPRVFVDAVRYVLAIATARDVALVALVFEKSQSEPRGRLRVVPTEFSASNETTFTASASTRDGRLFFAGSDGFVHELQYASRESVVSKILRLGAPPPLEQLPASGEKRKAPPPSDGFARAKCLRRDPSIARRVATSVLPPFARPDWLLHPLRFLGLEGSKADPITKIAVDDARGALYALSSRGALDVYDLGREGQQLSHVGRADVSRAAKVWATAHSARDTTAPSPHLFDDKQRKNRKIVDVHVVSALESATVHAVCVDDAGFRFYFSTQSRSSMTSSSSTTSEDSLRPRALVLVHVRAPPPNSLWDEARKRLLAPSLATEAPEARAEPSRDATEIYSTTCGATFYSSGVLALARNAGADADRLLSSSVDARRGRAATVTPQSRPPSTGGFFGGLSPTQQPQQQQPKPQQQQPQPQAPTLRESVAELADEAAATPPPPRLVPRVWALAEACPRDDAAAKLRALHALSKTPQRPDPVDNTPSKIDSLVRPLAAKESDAFVATENRRRYGAAVESRYRKSTKSKSPADVWSETPEYRGEVSSQRPLHGGRHVRVDLPDPGLHVPRPRAYACKVAPLSELATQHIVGERRLVALTRLGVEELGRCRPSDRFRALLASSLASGGRGGAAARAFRDAYGPVETCAMALSVAVGADCASGAAPDNATLRRAALAAYLDLGGRPSYREGQQALPPPVPAPAPAPAPASSSVRSPFGASAPAPAPSIVQTYVPPPRPQLQFHHSPRHDALVLVASRLLRPAWFKAVVWFDERETGPLQARAKFLLDRRDLTALRGPLTELRAALRDEPALAVATRHDLLAADRARRGLRGGDESHLRDAQARDADAARVEALALHRVYRLVARAGEALALLDVLLRARDAEDRTNWAAAKDAPPPQPPKIPSLALVVIGSTTQKKLEQKPCTAVDAHLKPLAGLTLRELVCSRKAHELVRGCLRALVAPSSSDKVKPYAWPHDLARELGASCGLFFRGGDALAHAASLKLARAEKLALSARHAEADQETKAASEGYVLAARAWRSPADVLPAANGQTPALAAACNALRARNQGAAAVRCALACAANFTGDAAEESVGGDWESALYRGTAPTSSDSAAALKACLDAAVDAVGGELRRCVSVREHTERDSADDALAACCAASISIRNAPDFLDRVLEAAREADPARLLSLPLPAVEPFLRKRDPALLWRHHAGRGRHAAAAALMEDLATASGAKLDDRVGCLVRAADAARRACSAPQIVDDQAPLCDAARVRDLDELLAVARLQQRCLRRARDLLHDARRLPVPDERARDLERVCQTLESRLVGVSELYNDVASRYGMWDVCLATLKVCGHDDEPLAVKLWTSLIKRLVPNNARDPELRRELTSAPFWVAPGCTDAQEPFWEDDYDDDQGQCFEDGAWRRPLRDAVSALGRELGADELGAPGVSRGDDAPWTGPAFPLKAVAALLQRLATRAADADPASDADSAAPKWPADCLLDAGAPRLALCLALADAGTAPLERLHGLANAADVLDAWALKARDDARARAALAAGLRHGADPDALAAALRGFDGRGRGGPLVQRTLERLALTSERVEALFSR</sequence>
<feature type="domain" description="Nucleoporin Nup133/Nup155-like N-terminal" evidence="7">
    <location>
        <begin position="312"/>
        <end position="471"/>
    </location>
</feature>
<feature type="region of interest" description="Disordered" evidence="5">
    <location>
        <begin position="834"/>
        <end position="867"/>
    </location>
</feature>
<evidence type="ECO:0000256" key="2">
    <source>
        <dbReference type="ARBA" id="ARBA00007373"/>
    </source>
</evidence>